<keyword evidence="2" id="KW-1185">Reference proteome</keyword>
<reference evidence="1 2" key="1">
    <citation type="journal article" date="2019" name="Nat. Ecol. Evol.">
        <title>Megaphylogeny resolves global patterns of mushroom evolution.</title>
        <authorList>
            <person name="Varga T."/>
            <person name="Krizsan K."/>
            <person name="Foldi C."/>
            <person name="Dima B."/>
            <person name="Sanchez-Garcia M."/>
            <person name="Sanchez-Ramirez S."/>
            <person name="Szollosi G.J."/>
            <person name="Szarkandi J.G."/>
            <person name="Papp V."/>
            <person name="Albert L."/>
            <person name="Andreopoulos W."/>
            <person name="Angelini C."/>
            <person name="Antonin V."/>
            <person name="Barry K.W."/>
            <person name="Bougher N.L."/>
            <person name="Buchanan P."/>
            <person name="Buyck B."/>
            <person name="Bense V."/>
            <person name="Catcheside P."/>
            <person name="Chovatia M."/>
            <person name="Cooper J."/>
            <person name="Damon W."/>
            <person name="Desjardin D."/>
            <person name="Finy P."/>
            <person name="Geml J."/>
            <person name="Haridas S."/>
            <person name="Hughes K."/>
            <person name="Justo A."/>
            <person name="Karasinski D."/>
            <person name="Kautmanova I."/>
            <person name="Kiss B."/>
            <person name="Kocsube S."/>
            <person name="Kotiranta H."/>
            <person name="LaButti K.M."/>
            <person name="Lechner B.E."/>
            <person name="Liimatainen K."/>
            <person name="Lipzen A."/>
            <person name="Lukacs Z."/>
            <person name="Mihaltcheva S."/>
            <person name="Morgado L.N."/>
            <person name="Niskanen T."/>
            <person name="Noordeloos M.E."/>
            <person name="Ohm R.A."/>
            <person name="Ortiz-Santana B."/>
            <person name="Ovrebo C."/>
            <person name="Racz N."/>
            <person name="Riley R."/>
            <person name="Savchenko A."/>
            <person name="Shiryaev A."/>
            <person name="Soop K."/>
            <person name="Spirin V."/>
            <person name="Szebenyi C."/>
            <person name="Tomsovsky M."/>
            <person name="Tulloss R.E."/>
            <person name="Uehling J."/>
            <person name="Grigoriev I.V."/>
            <person name="Vagvolgyi C."/>
            <person name="Papp T."/>
            <person name="Martin F.M."/>
            <person name="Miettinen O."/>
            <person name="Hibbett D.S."/>
            <person name="Nagy L.G."/>
        </authorList>
    </citation>
    <scope>NUCLEOTIDE SEQUENCE [LARGE SCALE GENOMIC DNA]</scope>
    <source>
        <strain evidence="1 2">CBS 121175</strain>
    </source>
</reference>
<sequence length="81" mass="9430">MCRLEVFGDWHRGCGHFIKSYYSGEQVDCNNQYCFHSSAHTHLAPNCSCTRETEDERRIVNMFHAPCDDCRAAEFARRVGR</sequence>
<accession>A0A5C3L3K9</accession>
<dbReference type="Proteomes" id="UP000307440">
    <property type="component" value="Unassembled WGS sequence"/>
</dbReference>
<protein>
    <submittedName>
        <fullName evidence="1">Uncharacterized protein</fullName>
    </submittedName>
</protein>
<proteinExistence type="predicted"/>
<organism evidence="1 2">
    <name type="scientific">Coprinopsis marcescibilis</name>
    <name type="common">Agaric fungus</name>
    <name type="synonym">Psathyrella marcescibilis</name>
    <dbReference type="NCBI Taxonomy" id="230819"/>
    <lineage>
        <taxon>Eukaryota</taxon>
        <taxon>Fungi</taxon>
        <taxon>Dikarya</taxon>
        <taxon>Basidiomycota</taxon>
        <taxon>Agaricomycotina</taxon>
        <taxon>Agaricomycetes</taxon>
        <taxon>Agaricomycetidae</taxon>
        <taxon>Agaricales</taxon>
        <taxon>Agaricineae</taxon>
        <taxon>Psathyrellaceae</taxon>
        <taxon>Coprinopsis</taxon>
    </lineage>
</organism>
<gene>
    <name evidence="1" type="ORF">FA15DRAFT_636268</name>
</gene>
<dbReference type="OrthoDB" id="3197992at2759"/>
<evidence type="ECO:0000313" key="1">
    <source>
        <dbReference type="EMBL" id="TFK27202.1"/>
    </source>
</evidence>
<dbReference type="EMBL" id="ML210167">
    <property type="protein sequence ID" value="TFK27202.1"/>
    <property type="molecule type" value="Genomic_DNA"/>
</dbReference>
<name>A0A5C3L3K9_COPMA</name>
<evidence type="ECO:0000313" key="2">
    <source>
        <dbReference type="Proteomes" id="UP000307440"/>
    </source>
</evidence>
<dbReference type="AlphaFoldDB" id="A0A5C3L3K9"/>